<proteinExistence type="predicted"/>
<evidence type="ECO:0008006" key="3">
    <source>
        <dbReference type="Google" id="ProtNLM"/>
    </source>
</evidence>
<sequence>MEFRLVIRIGRCGGFLRNECGRWLCGFVHNVDFSISVAAELWAVRSGQGLSWLGIRFRSIVPLLSSSQHDDISWNGSLLRDIRQLLLRHTYLKGNAGADWLLFIGCMIALRD</sequence>
<reference evidence="1 2" key="1">
    <citation type="submission" date="2017-11" db="EMBL/GenBank/DDBJ databases">
        <title>De-novo sequencing of pomegranate (Punica granatum L.) genome.</title>
        <authorList>
            <person name="Akparov Z."/>
            <person name="Amiraslanov A."/>
            <person name="Hajiyeva S."/>
            <person name="Abbasov M."/>
            <person name="Kaur K."/>
            <person name="Hamwieh A."/>
            <person name="Solovyev V."/>
            <person name="Salamov A."/>
            <person name="Braich B."/>
            <person name="Kosarev P."/>
            <person name="Mahmoud A."/>
            <person name="Hajiyev E."/>
            <person name="Babayeva S."/>
            <person name="Izzatullayeva V."/>
            <person name="Mammadov A."/>
            <person name="Mammadov A."/>
            <person name="Sharifova S."/>
            <person name="Ojaghi J."/>
            <person name="Eynullazada K."/>
            <person name="Bayramov B."/>
            <person name="Abdulazimova A."/>
            <person name="Shahmuradov I."/>
        </authorList>
    </citation>
    <scope>NUCLEOTIDE SEQUENCE [LARGE SCALE GENOMIC DNA]</scope>
    <source>
        <strain evidence="2">cv. AG2017</strain>
        <tissue evidence="1">Leaf</tissue>
    </source>
</reference>
<dbReference type="Proteomes" id="UP000233551">
    <property type="component" value="Unassembled WGS sequence"/>
</dbReference>
<keyword evidence="2" id="KW-1185">Reference proteome</keyword>
<organism evidence="1 2">
    <name type="scientific">Punica granatum</name>
    <name type="common">Pomegranate</name>
    <dbReference type="NCBI Taxonomy" id="22663"/>
    <lineage>
        <taxon>Eukaryota</taxon>
        <taxon>Viridiplantae</taxon>
        <taxon>Streptophyta</taxon>
        <taxon>Embryophyta</taxon>
        <taxon>Tracheophyta</taxon>
        <taxon>Spermatophyta</taxon>
        <taxon>Magnoliopsida</taxon>
        <taxon>eudicotyledons</taxon>
        <taxon>Gunneridae</taxon>
        <taxon>Pentapetalae</taxon>
        <taxon>rosids</taxon>
        <taxon>malvids</taxon>
        <taxon>Myrtales</taxon>
        <taxon>Lythraceae</taxon>
        <taxon>Punica</taxon>
    </lineage>
</organism>
<accession>A0A2I0KEG6</accession>
<evidence type="ECO:0000313" key="2">
    <source>
        <dbReference type="Proteomes" id="UP000233551"/>
    </source>
</evidence>
<evidence type="ECO:0000313" key="1">
    <source>
        <dbReference type="EMBL" id="PKI66583.1"/>
    </source>
</evidence>
<dbReference type="AlphaFoldDB" id="A0A2I0KEG6"/>
<dbReference type="EMBL" id="PGOL01000668">
    <property type="protein sequence ID" value="PKI66583.1"/>
    <property type="molecule type" value="Genomic_DNA"/>
</dbReference>
<name>A0A2I0KEG6_PUNGR</name>
<gene>
    <name evidence="1" type="ORF">CRG98_013027</name>
</gene>
<comment type="caution">
    <text evidence="1">The sequence shown here is derived from an EMBL/GenBank/DDBJ whole genome shotgun (WGS) entry which is preliminary data.</text>
</comment>
<protein>
    <recommendedName>
        <fullName evidence="3">RNase H type-1 domain-containing protein</fullName>
    </recommendedName>
</protein>